<evidence type="ECO:0000256" key="3">
    <source>
        <dbReference type="ARBA" id="ARBA00022801"/>
    </source>
</evidence>
<dbReference type="Pfam" id="PF05362">
    <property type="entry name" value="Lon_C"/>
    <property type="match status" value="1"/>
</dbReference>
<evidence type="ECO:0000313" key="7">
    <source>
        <dbReference type="EMBL" id="NMU83902.1"/>
    </source>
</evidence>
<keyword evidence="4" id="KW-0067">ATP-binding</keyword>
<dbReference type="GO" id="GO:0005524">
    <property type="term" value="F:ATP binding"/>
    <property type="evidence" value="ECO:0007669"/>
    <property type="project" value="UniProtKB-KW"/>
</dbReference>
<dbReference type="InterPro" id="IPR027065">
    <property type="entry name" value="Lon_Prtase"/>
</dbReference>
<keyword evidence="3" id="KW-0378">Hydrolase</keyword>
<feature type="non-terminal residue" evidence="7">
    <location>
        <position position="83"/>
    </location>
</feature>
<accession>A0A7Y0XD02</accession>
<evidence type="ECO:0000313" key="8">
    <source>
        <dbReference type="Proteomes" id="UP000518904"/>
    </source>
</evidence>
<dbReference type="InterPro" id="IPR008269">
    <property type="entry name" value="Lon_proteolytic"/>
</dbReference>
<evidence type="ECO:0000256" key="1">
    <source>
        <dbReference type="ARBA" id="ARBA00022670"/>
    </source>
</evidence>
<dbReference type="PANTHER" id="PTHR10046">
    <property type="entry name" value="ATP DEPENDENT LON PROTEASE FAMILY MEMBER"/>
    <property type="match status" value="1"/>
</dbReference>
<feature type="non-terminal residue" evidence="7">
    <location>
        <position position="1"/>
    </location>
</feature>
<dbReference type="EMBL" id="JABCLB010001221">
    <property type="protein sequence ID" value="NMU83902.1"/>
    <property type="molecule type" value="Genomic_DNA"/>
</dbReference>
<gene>
    <name evidence="7" type="ORF">HKB16_13520</name>
</gene>
<dbReference type="InterPro" id="IPR054594">
    <property type="entry name" value="Lon_lid"/>
</dbReference>
<dbReference type="GO" id="GO:0004176">
    <property type="term" value="F:ATP-dependent peptidase activity"/>
    <property type="evidence" value="ECO:0007669"/>
    <property type="project" value="InterPro"/>
</dbReference>
<keyword evidence="1" id="KW-0645">Protease</keyword>
<protein>
    <submittedName>
        <fullName evidence="7">Endopeptidase La</fullName>
    </submittedName>
</protein>
<evidence type="ECO:0000256" key="2">
    <source>
        <dbReference type="ARBA" id="ARBA00022741"/>
    </source>
</evidence>
<dbReference type="GO" id="GO:0006508">
    <property type="term" value="P:proteolysis"/>
    <property type="evidence" value="ECO:0007669"/>
    <property type="project" value="UniProtKB-KW"/>
</dbReference>
<evidence type="ECO:0000259" key="5">
    <source>
        <dbReference type="Pfam" id="PF05362"/>
    </source>
</evidence>
<dbReference type="GO" id="GO:0030163">
    <property type="term" value="P:protein catabolic process"/>
    <property type="evidence" value="ECO:0007669"/>
    <property type="project" value="InterPro"/>
</dbReference>
<name>A0A7Y0XD02_VIBPH</name>
<comment type="caution">
    <text evidence="7">The sequence shown here is derived from an EMBL/GenBank/DDBJ whole genome shotgun (WGS) entry which is preliminary data.</text>
</comment>
<dbReference type="Proteomes" id="UP000518904">
    <property type="component" value="Unassembled WGS sequence"/>
</dbReference>
<evidence type="ECO:0000256" key="4">
    <source>
        <dbReference type="ARBA" id="ARBA00022840"/>
    </source>
</evidence>
<dbReference type="GO" id="GO:0004252">
    <property type="term" value="F:serine-type endopeptidase activity"/>
    <property type="evidence" value="ECO:0007669"/>
    <property type="project" value="InterPro"/>
</dbReference>
<dbReference type="Pfam" id="PF22667">
    <property type="entry name" value="Lon_lid"/>
    <property type="match status" value="1"/>
</dbReference>
<dbReference type="SUPFAM" id="SSF52540">
    <property type="entry name" value="P-loop containing nucleoside triphosphate hydrolases"/>
    <property type="match status" value="1"/>
</dbReference>
<evidence type="ECO:0000259" key="6">
    <source>
        <dbReference type="Pfam" id="PF22667"/>
    </source>
</evidence>
<reference evidence="7 8" key="1">
    <citation type="submission" date="2020-04" db="EMBL/GenBank/DDBJ databases">
        <title>Whole-genome sequencing of Vibrio spp. from China reveals different genetic environments of blaCTX-M-14 among diverse lineages.</title>
        <authorList>
            <person name="Zheng Z."/>
            <person name="Ye L."/>
            <person name="Chen S."/>
        </authorList>
    </citation>
    <scope>NUCLEOTIDE SEQUENCE [LARGE SCALE GENOMIC DNA]</scope>
    <source>
        <strain evidence="7 8">Vb0551</strain>
    </source>
</reference>
<proteinExistence type="predicted"/>
<keyword evidence="2" id="KW-0547">Nucleotide-binding</keyword>
<feature type="domain" description="Lon proteolytic" evidence="5">
    <location>
        <begin position="44"/>
        <end position="83"/>
    </location>
</feature>
<dbReference type="InterPro" id="IPR027417">
    <property type="entry name" value="P-loop_NTPase"/>
</dbReference>
<organism evidence="7 8">
    <name type="scientific">Vibrio parahaemolyticus</name>
    <dbReference type="NCBI Taxonomy" id="670"/>
    <lineage>
        <taxon>Bacteria</taxon>
        <taxon>Pseudomonadati</taxon>
        <taxon>Pseudomonadota</taxon>
        <taxon>Gammaproteobacteria</taxon>
        <taxon>Vibrionales</taxon>
        <taxon>Vibrionaceae</taxon>
        <taxon>Vibrio</taxon>
    </lineage>
</organism>
<feature type="domain" description="Lon protease AAA+ ATPase lid" evidence="6">
    <location>
        <begin position="1"/>
        <end position="41"/>
    </location>
</feature>
<sequence length="83" mass="9386">AIIGIIRYYTREAGVRNLEREISKICRKAVKNILLDKDIKSVTVTMDNLKEYLGVQRFDYGKADESNRIGHVTGLAWTEVGGD</sequence>
<dbReference type="AlphaFoldDB" id="A0A7Y0XD02"/>
<dbReference type="Gene3D" id="1.10.8.60">
    <property type="match status" value="1"/>
</dbReference>